<comment type="caution">
    <text evidence="2">The sequence shown here is derived from an EMBL/GenBank/DDBJ whole genome shotgun (WGS) entry which is preliminary data.</text>
</comment>
<feature type="compositionally biased region" description="Low complexity" evidence="1">
    <location>
        <begin position="26"/>
        <end position="35"/>
    </location>
</feature>
<dbReference type="Proteomes" id="UP001055712">
    <property type="component" value="Unassembled WGS sequence"/>
</dbReference>
<feature type="compositionally biased region" description="Low complexity" evidence="1">
    <location>
        <begin position="244"/>
        <end position="269"/>
    </location>
</feature>
<evidence type="ECO:0000256" key="1">
    <source>
        <dbReference type="SAM" id="MobiDB-lite"/>
    </source>
</evidence>
<feature type="compositionally biased region" description="Low complexity" evidence="1">
    <location>
        <begin position="349"/>
        <end position="375"/>
    </location>
</feature>
<sequence length="453" mass="45894">MQVPSQALDEDVTGLHSPQGDGKWCAASAAAAKKTQPPPSAGLKLSSRDPRLPYIQASASSLPAMPSPCAAPCAAPAAGTPGASNAAPSPALQPATTTPAAAAAAAPADSPADSLAVSTLPALPAPVVLPKAASLPEAAPLPSVTAADQPKQAAPAAGQQGIHPMIARLFGKQGSSGTHSTEGRHRPAPAVFLPVQVPWEMHVAFTQQQQQRAAAAAAAAAAAGRNANPPASAKAAPKKKRAAAPKASGQGTPKAAAKRAAPGKQARAGTEQGQPSQAEDGAQPAPGREWQQRRQQRQQQQQQQQQLLPVWSNKRRRDSTGRWMSTVSQANTAPAPAADRPSGWGGDGAAAAAPPQVTAARPAAHAAAAAAPDQAEQQPADLLSLLLETADCPEAAATGLTHGLGACFLTLLDTLPPDLQAAREARLRQLLRRRLFAAASEMMATALRLAGVV</sequence>
<reference evidence="2" key="1">
    <citation type="journal article" date="2019" name="Plant J.">
        <title>Chlorella vulgaris genome assembly and annotation reveals the molecular basis for metabolic acclimation to high light conditions.</title>
        <authorList>
            <person name="Cecchin M."/>
            <person name="Marcolungo L."/>
            <person name="Rossato M."/>
            <person name="Girolomoni L."/>
            <person name="Cosentino E."/>
            <person name="Cuine S."/>
            <person name="Li-Beisson Y."/>
            <person name="Delledonne M."/>
            <person name="Ballottari M."/>
        </authorList>
    </citation>
    <scope>NUCLEOTIDE SEQUENCE</scope>
    <source>
        <strain evidence="2">211/11P</strain>
    </source>
</reference>
<protein>
    <submittedName>
        <fullName evidence="2">Uncharacterized protein</fullName>
    </submittedName>
</protein>
<gene>
    <name evidence="2" type="ORF">D9Q98_006499</name>
</gene>
<feature type="compositionally biased region" description="Polar residues" evidence="1">
    <location>
        <begin position="322"/>
        <end position="332"/>
    </location>
</feature>
<feature type="region of interest" description="Disordered" evidence="1">
    <location>
        <begin position="1"/>
        <end position="106"/>
    </location>
</feature>
<evidence type="ECO:0000313" key="2">
    <source>
        <dbReference type="EMBL" id="KAI3428116.1"/>
    </source>
</evidence>
<name>A0A9D4TKD6_CHLVU</name>
<feature type="compositionally biased region" description="Low complexity" evidence="1">
    <location>
        <begin position="297"/>
        <end position="306"/>
    </location>
</feature>
<feature type="region of interest" description="Disordered" evidence="1">
    <location>
        <begin position="216"/>
        <end position="375"/>
    </location>
</feature>
<dbReference type="AlphaFoldDB" id="A0A9D4TKD6"/>
<accession>A0A9D4TKD6</accession>
<feature type="compositionally biased region" description="Low complexity" evidence="1">
    <location>
        <begin position="216"/>
        <end position="235"/>
    </location>
</feature>
<proteinExistence type="predicted"/>
<reference evidence="2" key="2">
    <citation type="submission" date="2020-11" db="EMBL/GenBank/DDBJ databases">
        <authorList>
            <person name="Cecchin M."/>
            <person name="Marcolungo L."/>
            <person name="Rossato M."/>
            <person name="Girolomoni L."/>
            <person name="Cosentino E."/>
            <person name="Cuine S."/>
            <person name="Li-Beisson Y."/>
            <person name="Delledonne M."/>
            <person name="Ballottari M."/>
        </authorList>
    </citation>
    <scope>NUCLEOTIDE SEQUENCE</scope>
    <source>
        <strain evidence="2">211/11P</strain>
        <tissue evidence="2">Whole cell</tissue>
    </source>
</reference>
<feature type="compositionally biased region" description="Low complexity" evidence="1">
    <location>
        <begin position="57"/>
        <end position="106"/>
    </location>
</feature>
<evidence type="ECO:0000313" key="3">
    <source>
        <dbReference type="Proteomes" id="UP001055712"/>
    </source>
</evidence>
<dbReference type="EMBL" id="SIDB01000009">
    <property type="protein sequence ID" value="KAI3428116.1"/>
    <property type="molecule type" value="Genomic_DNA"/>
</dbReference>
<organism evidence="2 3">
    <name type="scientific">Chlorella vulgaris</name>
    <name type="common">Green alga</name>
    <dbReference type="NCBI Taxonomy" id="3077"/>
    <lineage>
        <taxon>Eukaryota</taxon>
        <taxon>Viridiplantae</taxon>
        <taxon>Chlorophyta</taxon>
        <taxon>core chlorophytes</taxon>
        <taxon>Trebouxiophyceae</taxon>
        <taxon>Chlorellales</taxon>
        <taxon>Chlorellaceae</taxon>
        <taxon>Chlorella clade</taxon>
        <taxon>Chlorella</taxon>
    </lineage>
</organism>
<keyword evidence="3" id="KW-1185">Reference proteome</keyword>